<evidence type="ECO:0000313" key="2">
    <source>
        <dbReference type="EMBL" id="KEQ01985.1"/>
    </source>
</evidence>
<dbReference type="GO" id="GO:0006313">
    <property type="term" value="P:DNA transposition"/>
    <property type="evidence" value="ECO:0007669"/>
    <property type="project" value="InterPro"/>
</dbReference>
<gene>
    <name evidence="2" type="ORF">SASC598J21_002340</name>
</gene>
<accession>A0A074VHV5</accession>
<dbReference type="InterPro" id="IPR002559">
    <property type="entry name" value="Transposase_11"/>
</dbReference>
<dbReference type="Proteomes" id="UP000027644">
    <property type="component" value="Unassembled WGS sequence"/>
</dbReference>
<name>A0A074VHV5_9NEIS</name>
<feature type="domain" description="Transposase IS4-like" evidence="1">
    <location>
        <begin position="4"/>
        <end position="59"/>
    </location>
</feature>
<comment type="caution">
    <text evidence="2">The sequence shown here is derived from an EMBL/GenBank/DDBJ whole genome shotgun (WGS) entry which is preliminary data.</text>
</comment>
<dbReference type="EMBL" id="AVQL01000192">
    <property type="protein sequence ID" value="KEQ01985.1"/>
    <property type="molecule type" value="Genomic_DNA"/>
</dbReference>
<evidence type="ECO:0000259" key="1">
    <source>
        <dbReference type="Pfam" id="PF01609"/>
    </source>
</evidence>
<protein>
    <submittedName>
        <fullName evidence="2">Transposase DDE domain</fullName>
    </submittedName>
</protein>
<dbReference type="AlphaFoldDB" id="A0A074VHV5"/>
<reference evidence="2 3" key="1">
    <citation type="journal article" date="2014" name="PLoS Genet.">
        <title>Hidden diversity in honey bee gut symbionts detected by single-cell genomics.</title>
        <authorList>
            <person name="Engel P."/>
            <person name="Stepanauskas R."/>
            <person name="Moran N."/>
        </authorList>
    </citation>
    <scope>NUCLEOTIDE SEQUENCE [LARGE SCALE GENOMIC DNA]</scope>
    <source>
        <strain evidence="2 3">SCGC AB-598-J21</strain>
    </source>
</reference>
<proteinExistence type="predicted"/>
<evidence type="ECO:0000313" key="3">
    <source>
        <dbReference type="Proteomes" id="UP000027644"/>
    </source>
</evidence>
<dbReference type="GO" id="GO:0004803">
    <property type="term" value="F:transposase activity"/>
    <property type="evidence" value="ECO:0007669"/>
    <property type="project" value="InterPro"/>
</dbReference>
<sequence length="66" mass="6819">MLARFSLTGGQASDTGAALPLLGELKPLSLAADKAYDTNAILQHLKSLGIQAVIPSKENCLGPVDN</sequence>
<organism evidence="2 3">
    <name type="scientific">Snodgrassella alvi SCGC AB-598-J21</name>
    <dbReference type="NCBI Taxonomy" id="1385367"/>
    <lineage>
        <taxon>Bacteria</taxon>
        <taxon>Pseudomonadati</taxon>
        <taxon>Pseudomonadota</taxon>
        <taxon>Betaproteobacteria</taxon>
        <taxon>Neisseriales</taxon>
        <taxon>Neisseriaceae</taxon>
        <taxon>Snodgrassella</taxon>
    </lineage>
</organism>
<dbReference type="Pfam" id="PF01609">
    <property type="entry name" value="DDE_Tnp_1"/>
    <property type="match status" value="1"/>
</dbReference>
<dbReference type="GO" id="GO:0003677">
    <property type="term" value="F:DNA binding"/>
    <property type="evidence" value="ECO:0007669"/>
    <property type="project" value="InterPro"/>
</dbReference>